<feature type="region of interest" description="Disordered" evidence="2">
    <location>
        <begin position="1"/>
        <end position="23"/>
    </location>
</feature>
<dbReference type="SUPFAM" id="SSF52540">
    <property type="entry name" value="P-loop containing nucleoside triphosphate hydrolases"/>
    <property type="match status" value="1"/>
</dbReference>
<feature type="transmembrane region" description="Helical" evidence="3">
    <location>
        <begin position="179"/>
        <end position="198"/>
    </location>
</feature>
<dbReference type="InterPro" id="IPR027417">
    <property type="entry name" value="P-loop_NTPase"/>
</dbReference>
<dbReference type="EMBL" id="LSRX01000829">
    <property type="protein sequence ID" value="OLP88101.1"/>
    <property type="molecule type" value="Genomic_DNA"/>
</dbReference>
<feature type="transmembrane region" description="Helical" evidence="3">
    <location>
        <begin position="997"/>
        <end position="1017"/>
    </location>
</feature>
<feature type="domain" description="Zeta toxin" evidence="4">
    <location>
        <begin position="503"/>
        <end position="677"/>
    </location>
</feature>
<feature type="compositionally biased region" description="Polar residues" evidence="2">
    <location>
        <begin position="1246"/>
        <end position="1256"/>
    </location>
</feature>
<evidence type="ECO:0000256" key="3">
    <source>
        <dbReference type="SAM" id="Phobius"/>
    </source>
</evidence>
<feature type="transmembrane region" description="Helical" evidence="3">
    <location>
        <begin position="1470"/>
        <end position="1489"/>
    </location>
</feature>
<dbReference type="GO" id="GO:0005524">
    <property type="term" value="F:ATP binding"/>
    <property type="evidence" value="ECO:0007669"/>
    <property type="project" value="InterPro"/>
</dbReference>
<evidence type="ECO:0000313" key="6">
    <source>
        <dbReference type="Proteomes" id="UP000186817"/>
    </source>
</evidence>
<keyword evidence="6" id="KW-1185">Reference proteome</keyword>
<accession>A0A1Q9CYZ8</accession>
<evidence type="ECO:0000256" key="1">
    <source>
        <dbReference type="SAM" id="Coils"/>
    </source>
</evidence>
<dbReference type="Pfam" id="PF06414">
    <property type="entry name" value="Zeta_toxin"/>
    <property type="match status" value="1"/>
</dbReference>
<feature type="transmembrane region" description="Helical" evidence="3">
    <location>
        <begin position="1509"/>
        <end position="1532"/>
    </location>
</feature>
<feature type="transmembrane region" description="Helical" evidence="3">
    <location>
        <begin position="967"/>
        <end position="985"/>
    </location>
</feature>
<dbReference type="OrthoDB" id="430679at2759"/>
<feature type="transmembrane region" description="Helical" evidence="3">
    <location>
        <begin position="1112"/>
        <end position="1130"/>
    </location>
</feature>
<dbReference type="Gene3D" id="3.40.50.300">
    <property type="entry name" value="P-loop containing nucleotide triphosphate hydrolases"/>
    <property type="match status" value="1"/>
</dbReference>
<reference evidence="5 6" key="1">
    <citation type="submission" date="2016-02" db="EMBL/GenBank/DDBJ databases">
        <title>Genome analysis of coral dinoflagellate symbionts highlights evolutionary adaptations to a symbiotic lifestyle.</title>
        <authorList>
            <person name="Aranda M."/>
            <person name="Li Y."/>
            <person name="Liew Y.J."/>
            <person name="Baumgarten S."/>
            <person name="Simakov O."/>
            <person name="Wilson M."/>
            <person name="Piel J."/>
            <person name="Ashoor H."/>
            <person name="Bougouffa S."/>
            <person name="Bajic V.B."/>
            <person name="Ryu T."/>
            <person name="Ravasi T."/>
            <person name="Bayer T."/>
            <person name="Micklem G."/>
            <person name="Kim H."/>
            <person name="Bhak J."/>
            <person name="Lajeunesse T.C."/>
            <person name="Voolstra C.R."/>
        </authorList>
    </citation>
    <scope>NUCLEOTIDE SEQUENCE [LARGE SCALE GENOMIC DNA]</scope>
    <source>
        <strain evidence="5 6">CCMP2467</strain>
    </source>
</reference>
<dbReference type="Proteomes" id="UP000186817">
    <property type="component" value="Unassembled WGS sequence"/>
</dbReference>
<dbReference type="InterPro" id="IPR010488">
    <property type="entry name" value="Zeta_toxin_domain"/>
</dbReference>
<keyword evidence="3" id="KW-0812">Transmembrane</keyword>
<evidence type="ECO:0000259" key="4">
    <source>
        <dbReference type="Pfam" id="PF06414"/>
    </source>
</evidence>
<comment type="caution">
    <text evidence="5">The sequence shown here is derived from an EMBL/GenBank/DDBJ whole genome shotgun (WGS) entry which is preliminary data.</text>
</comment>
<gene>
    <name evidence="5" type="ORF">AK812_SmicGene30611</name>
</gene>
<name>A0A1Q9CYZ8_SYMMI</name>
<feature type="transmembrane region" description="Helical" evidence="3">
    <location>
        <begin position="1072"/>
        <end position="1092"/>
    </location>
</feature>
<proteinExistence type="predicted"/>
<feature type="region of interest" description="Disordered" evidence="2">
    <location>
        <begin position="1246"/>
        <end position="1265"/>
    </location>
</feature>
<evidence type="ECO:0000313" key="5">
    <source>
        <dbReference type="EMBL" id="OLP88101.1"/>
    </source>
</evidence>
<feature type="transmembrane region" description="Helical" evidence="3">
    <location>
        <begin position="1544"/>
        <end position="1568"/>
    </location>
</feature>
<keyword evidence="3" id="KW-0472">Membrane</keyword>
<organism evidence="5 6">
    <name type="scientific">Symbiodinium microadriaticum</name>
    <name type="common">Dinoflagellate</name>
    <name type="synonym">Zooxanthella microadriatica</name>
    <dbReference type="NCBI Taxonomy" id="2951"/>
    <lineage>
        <taxon>Eukaryota</taxon>
        <taxon>Sar</taxon>
        <taxon>Alveolata</taxon>
        <taxon>Dinophyceae</taxon>
        <taxon>Suessiales</taxon>
        <taxon>Symbiodiniaceae</taxon>
        <taxon>Symbiodinium</taxon>
    </lineage>
</organism>
<evidence type="ECO:0000256" key="2">
    <source>
        <dbReference type="SAM" id="MobiDB-lite"/>
    </source>
</evidence>
<protein>
    <recommendedName>
        <fullName evidence="4">Zeta toxin domain-containing protein</fullName>
    </recommendedName>
</protein>
<keyword evidence="1" id="KW-0175">Coiled coil</keyword>
<keyword evidence="3" id="KW-1133">Transmembrane helix</keyword>
<feature type="coiled-coil region" evidence="1">
    <location>
        <begin position="1386"/>
        <end position="1420"/>
    </location>
</feature>
<sequence length="1594" mass="176587">MGRSGQPFATGEMSQEESGPSMPCGTDASSMFRLLVPHCVPSQFLASLRSAMTRTGSSRWTPAWPQKMLHCCACAVAAVALTSLANRTFALPSSGSSETTKLRSRTPQILGQANGGPEVSFTSRAAFVTTVGAAALNGAVVVMKPVTKNLRSSMIRAAEAETEAPPPKPKKVRITAFDAIRFFLIAYIVCGHFISFAAPSQFAFKAISQINVVVGAFFALSGYVAAYTTTENAERAASPKLLGTSRLPSNLPLSSNDDGHGCPFLCRLRRRVPASRRGPIGCFGMGCSQALACHCDDNDIDDGKDSFAQAFAKRSKTMASFRVSSFEDLSTLSDGGSDEAMELVRHFYQEAVINGTRRTNTTAHGAYEYDMKLEHLQEIVGRLGFNDLQEGELKRLYESIPKSPEGSVTMQEFAAAVAHGPASHILQSLVKKLRLGCDSGFVPPVDYDFMSSTSENYGTNHLTFYGPFAKFRELCDYSYHVNYTRRRQAWQDEAIKGVISRAVAQPAPWLVYTCGPMGVGKGYTLSWMSQNGFFPLENIVHIDPDAFKMMMPEWPDYVARDRDKAGTLCHLESSFMVEVSQAAAMEKQQNIWVDGSLRDADFYQKAFRRIRETHPNYRISIFYITASEQTIRQRIRHRAEQTGRDVPEHLIKASLQAMDKSLNTLTPLCDFVARISNEGNEPTLVAFETVDTKGNWSVISDRFARTYHDPGEFPQSCPTLRLLPLHANLTATIQSLQHVDTHNELSLWLDLAATSKCDAGKLSEIFGSTLVLQTSPRYEVNGRYESIHLVPKEATSAFWIYPCQGSQMSYSRRLQSCDGLWDRNLQLLGQLLLYGGFAYCNGDEVCLLHVATSASSDILMQFGKPFSVKVGALPKERLQQVTSPYFEQQGAKQYCWLGPGEDIAGATLNHGAFAYVMDEGLVLIPDLVAPAPKWILQRVFGYFPLHLLVLLLFSPVFLYADVTFNGWPTAIWHGFLSAGMLQAWFPMHAEVWNAPTWFLSALTFAMALLPFALPILAKQSKAELRRTGLFIFVIGLLPKLGYCYDHQAWGLLEGAMAPKALPNLAMFNMQRFNPFFAAIEVLLGAVACRLVMLDGAEGEEKAPKTSIASTGLPLLAMLFKGSSWGLALSTRSPMHESYKRWAPQVACSLEEAWQPPRAPQLGRPTDITPRSLEAVALAAAADTTARIRAASTCSTRTPSGVGRRSVSAVDDVSPEKTIRYGTPFVAAMPLTPLWPILPCMKQARSDSASPLRSQGLRQERDEAETLRRHKEDLQLELADLRKRLGQMQDLCSELQEDNAHLRKALAEREQGEASLRTVLQEERQRSEELGRTSQQVRQEMEQLRIKFGADFHHVEDLCKKLEMDKQHLQKALRQREQGEISLRSSIEEEQHARRDLVKERESLKLELRKMQQLQQKAVEAASLISSRRSSSTSSAISGSGMIEVDLTGELSEQVAVIVLRALGVLQLSDLLTRAVIFIPLFLYFLMSAHRASVVPNVTDGIVKALSSKPLVTLGNLAFPIFVVHGPLGQVFYKKVIATKLFGGTMMALVGPQFFYAYLAIVLMSAWVLQKTFLSNKQVGTLSKDSVEKISQWFK</sequence>
<feature type="transmembrane region" description="Helical" evidence="3">
    <location>
        <begin position="210"/>
        <end position="228"/>
    </location>
</feature>
<feature type="transmembrane region" description="Helical" evidence="3">
    <location>
        <begin position="939"/>
        <end position="960"/>
    </location>
</feature>
<dbReference type="GO" id="GO:0016301">
    <property type="term" value="F:kinase activity"/>
    <property type="evidence" value="ECO:0007669"/>
    <property type="project" value="InterPro"/>
</dbReference>